<organism evidence="2 3">
    <name type="scientific">Pseudomonas agarici</name>
    <dbReference type="NCBI Taxonomy" id="46677"/>
    <lineage>
        <taxon>Bacteria</taxon>
        <taxon>Pseudomonadati</taxon>
        <taxon>Pseudomonadota</taxon>
        <taxon>Gammaproteobacteria</taxon>
        <taxon>Pseudomonadales</taxon>
        <taxon>Pseudomonadaceae</taxon>
        <taxon>Pseudomonas</taxon>
    </lineage>
</organism>
<dbReference type="AlphaFoldDB" id="A0A0X1SXN2"/>
<sequence length="627" mass="67915">MSTQKITSINNGLLDNDPPAAAPIPTNTLEDIVGDSQTNVVPVEAQVNGVDFDIPLWMHASDQLGEVDTVIAYIGTRPVGIFDFPGPITDDPVSITVQSSLLQQHGEKEIRYIVTLNGENPAESDPVTIFVDTVDPNLNNQPRAIELPADLPGNTLTPEYLSSHGNGITLTIPRPVDSRPGDTWQIRWGTSPTATLDGLVPDIGPINVFVSSLIITNRGEGDKAITYEIADRAGNFTQTSFPTTVNVQLSNPPTGLQPPVVVGAPLINKEMARNGVVVEVPTFTDYLQNDVVYCYWHGTYIGDQRLGLAPLFPLSFIADYNVVAAPGNEYDANVTYIVRRGGDDYGAPPASVEVNLTEPGVVNPGPGPEDPILELPLVKGTSQMDNVLIPSDRGDDAHATFTIYPGSLAGETIELYYGTAPGVLTDSYTVQGDEDPDFEVRLTIPWSTIDLYGNGQIPVYYKISNANNYKHSPSETVSVRVFVLEGLQDPVFEKVNANDTILCAHEPWLGVPIRIFDSSTLEPGDIVVVHAVRYTFNPIALVPGSQVDSSEYEVRLNDVQDGFTRELNLPYFGMYTETGGRGYVGITWSLFRPSSEDRGTSDEVRARWDVRSGAVSGTCVPGATRGH</sequence>
<feature type="region of interest" description="Disordered" evidence="1">
    <location>
        <begin position="1"/>
        <end position="25"/>
    </location>
</feature>
<reference evidence="3" key="1">
    <citation type="submission" date="2016-01" db="EMBL/GenBank/DDBJ databases">
        <authorList>
            <person name="Storey N.H."/>
            <person name="Neuman B.W."/>
        </authorList>
    </citation>
    <scope>NUCLEOTIDE SEQUENCE [LARGE SCALE GENOMIC DNA]</scope>
    <source>
        <strain evidence="3">NCPPB 2472</strain>
    </source>
</reference>
<accession>A0A0X1SXN2</accession>
<name>A0A0X1SXN2_PSEAA</name>
<gene>
    <name evidence="2" type="ORF">AWM79_04395</name>
</gene>
<feature type="compositionally biased region" description="Polar residues" evidence="1">
    <location>
        <begin position="1"/>
        <end position="13"/>
    </location>
</feature>
<dbReference type="EMBL" id="CP014135">
    <property type="protein sequence ID" value="AMB84592.1"/>
    <property type="molecule type" value="Genomic_DNA"/>
</dbReference>
<evidence type="ECO:0000313" key="2">
    <source>
        <dbReference type="EMBL" id="AMB84592.1"/>
    </source>
</evidence>
<protein>
    <submittedName>
        <fullName evidence="2">Uncharacterized protein</fullName>
    </submittedName>
</protein>
<evidence type="ECO:0000313" key="3">
    <source>
        <dbReference type="Proteomes" id="UP000063229"/>
    </source>
</evidence>
<evidence type="ECO:0000256" key="1">
    <source>
        <dbReference type="SAM" id="MobiDB-lite"/>
    </source>
</evidence>
<proteinExistence type="predicted"/>
<keyword evidence="3" id="KW-1185">Reference proteome</keyword>
<dbReference type="RefSeq" id="WP_060782232.1">
    <property type="nucleotide sequence ID" value="NZ_CP014135.1"/>
</dbReference>
<dbReference type="KEGG" id="pagb:AWM79_04395"/>
<dbReference type="Proteomes" id="UP000063229">
    <property type="component" value="Chromosome"/>
</dbReference>